<dbReference type="PROSITE" id="PS51257">
    <property type="entry name" value="PROKAR_LIPOPROTEIN"/>
    <property type="match status" value="1"/>
</dbReference>
<keyword evidence="1" id="KW-0732">Signal</keyword>
<evidence type="ECO:0000313" key="2">
    <source>
        <dbReference type="EMBL" id="QRJ62271.1"/>
    </source>
</evidence>
<dbReference type="AlphaFoldDB" id="A0A974PW06"/>
<keyword evidence="3" id="KW-1185">Reference proteome</keyword>
<proteinExistence type="predicted"/>
<gene>
    <name evidence="2" type="ORF">IWH25_10725</name>
</gene>
<name>A0A974PW06_9RHOO</name>
<accession>A0A974PW06</accession>
<dbReference type="Proteomes" id="UP000663444">
    <property type="component" value="Chromosome"/>
</dbReference>
<sequence length="190" mass="21295">MKKLVVVALVLLLSACASVRKVESGNRAVGERLTINIQGAWNHLDFPGIEPAQIWTMEGVTIDEFLIYSGIRDGQAMHPRNGMGSEQKDHVFRSGMQIEEVVSLFEGVLSRDGSTFKLLKLEPYPFAGRKGFRFEYERIRKADNVQLRGLGFGAVDRGELFALVYQAPRLTFFPRHRERIEAIAGSAAIK</sequence>
<organism evidence="2 3">
    <name type="scientific">Azospira restricta</name>
    <dbReference type="NCBI Taxonomy" id="404405"/>
    <lineage>
        <taxon>Bacteria</taxon>
        <taxon>Pseudomonadati</taxon>
        <taxon>Pseudomonadota</taxon>
        <taxon>Betaproteobacteria</taxon>
        <taxon>Rhodocyclales</taxon>
        <taxon>Rhodocyclaceae</taxon>
        <taxon>Azospira</taxon>
    </lineage>
</organism>
<protein>
    <recommendedName>
        <fullName evidence="4">Lipoprotein</fullName>
    </recommendedName>
</protein>
<evidence type="ECO:0000313" key="3">
    <source>
        <dbReference type="Proteomes" id="UP000663444"/>
    </source>
</evidence>
<dbReference type="EMBL" id="CP064781">
    <property type="protein sequence ID" value="QRJ62271.1"/>
    <property type="molecule type" value="Genomic_DNA"/>
</dbReference>
<dbReference type="KEGG" id="ares:IWH25_10725"/>
<feature type="signal peptide" evidence="1">
    <location>
        <begin position="1"/>
        <end position="19"/>
    </location>
</feature>
<feature type="chain" id="PRO_5036687565" description="Lipoprotein" evidence="1">
    <location>
        <begin position="20"/>
        <end position="190"/>
    </location>
</feature>
<dbReference type="RefSeq" id="WP_203385799.1">
    <property type="nucleotide sequence ID" value="NZ_CP064781.1"/>
</dbReference>
<evidence type="ECO:0008006" key="4">
    <source>
        <dbReference type="Google" id="ProtNLM"/>
    </source>
</evidence>
<reference evidence="2" key="1">
    <citation type="submission" date="2020-11" db="EMBL/GenBank/DDBJ databases">
        <title>Azospira restricta DSM 18626 genome sequence.</title>
        <authorList>
            <person name="Moe W.M."/>
        </authorList>
    </citation>
    <scope>NUCLEOTIDE SEQUENCE</scope>
    <source>
        <strain evidence="2">DSM 18626</strain>
    </source>
</reference>
<evidence type="ECO:0000256" key="1">
    <source>
        <dbReference type="SAM" id="SignalP"/>
    </source>
</evidence>